<accession>A0A843WUY7</accession>
<feature type="non-terminal residue" evidence="2">
    <location>
        <position position="1"/>
    </location>
</feature>
<comment type="caution">
    <text evidence="2">The sequence shown here is derived from an EMBL/GenBank/DDBJ whole genome shotgun (WGS) entry which is preliminary data.</text>
</comment>
<dbReference type="EMBL" id="NMUH01003942">
    <property type="protein sequence ID" value="MQM07734.1"/>
    <property type="molecule type" value="Genomic_DNA"/>
</dbReference>
<feature type="region of interest" description="Disordered" evidence="1">
    <location>
        <begin position="44"/>
        <end position="71"/>
    </location>
</feature>
<name>A0A843WUY7_COLES</name>
<sequence length="71" mass="7707">MVGFKNHVKQPQWRWGSSDAGNARSMAESIPAFERIVSICIRESSNGKASSAPGRRQGVMTPGSNGEELKM</sequence>
<gene>
    <name evidence="2" type="ORF">Taro_040585</name>
</gene>
<evidence type="ECO:0000313" key="2">
    <source>
        <dbReference type="EMBL" id="MQM07734.1"/>
    </source>
</evidence>
<proteinExistence type="predicted"/>
<reference evidence="2" key="1">
    <citation type="submission" date="2017-07" db="EMBL/GenBank/DDBJ databases">
        <title>Taro Niue Genome Assembly and Annotation.</title>
        <authorList>
            <person name="Atibalentja N."/>
            <person name="Keating K."/>
            <person name="Fields C.J."/>
        </authorList>
    </citation>
    <scope>NUCLEOTIDE SEQUENCE</scope>
    <source>
        <strain evidence="2">Niue_2</strain>
        <tissue evidence="2">Leaf</tissue>
    </source>
</reference>
<dbReference type="AlphaFoldDB" id="A0A843WUY7"/>
<evidence type="ECO:0000313" key="3">
    <source>
        <dbReference type="Proteomes" id="UP000652761"/>
    </source>
</evidence>
<evidence type="ECO:0000256" key="1">
    <source>
        <dbReference type="SAM" id="MobiDB-lite"/>
    </source>
</evidence>
<organism evidence="2 3">
    <name type="scientific">Colocasia esculenta</name>
    <name type="common">Wild taro</name>
    <name type="synonym">Arum esculentum</name>
    <dbReference type="NCBI Taxonomy" id="4460"/>
    <lineage>
        <taxon>Eukaryota</taxon>
        <taxon>Viridiplantae</taxon>
        <taxon>Streptophyta</taxon>
        <taxon>Embryophyta</taxon>
        <taxon>Tracheophyta</taxon>
        <taxon>Spermatophyta</taxon>
        <taxon>Magnoliopsida</taxon>
        <taxon>Liliopsida</taxon>
        <taxon>Araceae</taxon>
        <taxon>Aroideae</taxon>
        <taxon>Colocasieae</taxon>
        <taxon>Colocasia</taxon>
    </lineage>
</organism>
<feature type="region of interest" description="Disordered" evidence="1">
    <location>
        <begin position="1"/>
        <end position="22"/>
    </location>
</feature>
<keyword evidence="3" id="KW-1185">Reference proteome</keyword>
<dbReference type="Proteomes" id="UP000652761">
    <property type="component" value="Unassembled WGS sequence"/>
</dbReference>
<protein>
    <submittedName>
        <fullName evidence="2">Uncharacterized protein</fullName>
    </submittedName>
</protein>